<comment type="subcellular location">
    <subcellularLocation>
        <location evidence="2">Chromosome</location>
        <location evidence="2">Centromere</location>
    </subcellularLocation>
    <subcellularLocation>
        <location evidence="1">Nucleus</location>
    </subcellularLocation>
</comment>
<evidence type="ECO:0000256" key="3">
    <source>
        <dbReference type="ARBA" id="ARBA00011060"/>
    </source>
</evidence>
<keyword evidence="7" id="KW-0137">Centromere</keyword>
<reference evidence="8" key="1">
    <citation type="journal article" date="2019" name="bioRxiv">
        <title>The Genome of the Zebra Mussel, Dreissena polymorpha: A Resource for Invasive Species Research.</title>
        <authorList>
            <person name="McCartney M.A."/>
            <person name="Auch B."/>
            <person name="Kono T."/>
            <person name="Mallez S."/>
            <person name="Zhang Y."/>
            <person name="Obille A."/>
            <person name="Becker A."/>
            <person name="Abrahante J.E."/>
            <person name="Garbe J."/>
            <person name="Badalamenti J.P."/>
            <person name="Herman A."/>
            <person name="Mangelson H."/>
            <person name="Liachko I."/>
            <person name="Sullivan S."/>
            <person name="Sone E.D."/>
            <person name="Koren S."/>
            <person name="Silverstein K.A.T."/>
            <person name="Beckman K.B."/>
            <person name="Gohl D.M."/>
        </authorList>
    </citation>
    <scope>NUCLEOTIDE SEQUENCE</scope>
    <source>
        <strain evidence="8">Duluth1</strain>
        <tissue evidence="8">Whole animal</tissue>
    </source>
</reference>
<keyword evidence="6" id="KW-0539">Nucleus</keyword>
<dbReference type="OrthoDB" id="8864979at2759"/>
<name>A0A9D4EHW0_DREPO</name>
<keyword evidence="9" id="KW-1185">Reference proteome</keyword>
<reference evidence="8" key="2">
    <citation type="submission" date="2020-11" db="EMBL/GenBank/DDBJ databases">
        <authorList>
            <person name="McCartney M.A."/>
            <person name="Auch B."/>
            <person name="Kono T."/>
            <person name="Mallez S."/>
            <person name="Becker A."/>
            <person name="Gohl D.M."/>
            <person name="Silverstein K.A.T."/>
            <person name="Koren S."/>
            <person name="Bechman K.B."/>
            <person name="Herman A."/>
            <person name="Abrahante J.E."/>
            <person name="Garbe J."/>
        </authorList>
    </citation>
    <scope>NUCLEOTIDE SEQUENCE</scope>
    <source>
        <strain evidence="8">Duluth1</strain>
        <tissue evidence="8">Whole animal</tissue>
    </source>
</reference>
<dbReference type="Pfam" id="PF13092">
    <property type="entry name" value="CENP-L"/>
    <property type="match status" value="1"/>
</dbReference>
<dbReference type="GO" id="GO:0005634">
    <property type="term" value="C:nucleus"/>
    <property type="evidence" value="ECO:0007669"/>
    <property type="project" value="UniProtKB-SubCell"/>
</dbReference>
<evidence type="ECO:0000256" key="1">
    <source>
        <dbReference type="ARBA" id="ARBA00004123"/>
    </source>
</evidence>
<evidence type="ECO:0000256" key="7">
    <source>
        <dbReference type="ARBA" id="ARBA00023328"/>
    </source>
</evidence>
<evidence type="ECO:0000313" key="9">
    <source>
        <dbReference type="Proteomes" id="UP000828390"/>
    </source>
</evidence>
<accession>A0A9D4EHW0</accession>
<protein>
    <recommendedName>
        <fullName evidence="4">Centromere protein L</fullName>
    </recommendedName>
</protein>
<dbReference type="EMBL" id="JAIWYP010000009">
    <property type="protein sequence ID" value="KAH3778395.1"/>
    <property type="molecule type" value="Genomic_DNA"/>
</dbReference>
<dbReference type="PANTHER" id="PTHR31740:SF2">
    <property type="entry name" value="CENTROMERE PROTEIN L"/>
    <property type="match status" value="1"/>
</dbReference>
<dbReference type="Proteomes" id="UP000828390">
    <property type="component" value="Unassembled WGS sequence"/>
</dbReference>
<dbReference type="AlphaFoldDB" id="A0A9D4EHW0"/>
<evidence type="ECO:0000256" key="6">
    <source>
        <dbReference type="ARBA" id="ARBA00023242"/>
    </source>
</evidence>
<comment type="similarity">
    <text evidence="3">Belongs to the CENP-L/IML3 family.</text>
</comment>
<evidence type="ECO:0000313" key="8">
    <source>
        <dbReference type="EMBL" id="KAH3778395.1"/>
    </source>
</evidence>
<dbReference type="PANTHER" id="PTHR31740">
    <property type="entry name" value="CENTROMERE PROTEIN L"/>
    <property type="match status" value="1"/>
</dbReference>
<evidence type="ECO:0000256" key="2">
    <source>
        <dbReference type="ARBA" id="ARBA00004584"/>
    </source>
</evidence>
<evidence type="ECO:0000256" key="5">
    <source>
        <dbReference type="ARBA" id="ARBA00022454"/>
    </source>
</evidence>
<comment type="caution">
    <text evidence="8">The sequence shown here is derived from an EMBL/GenBank/DDBJ whole genome shotgun (WGS) entry which is preliminary data.</text>
</comment>
<proteinExistence type="inferred from homology"/>
<dbReference type="InterPro" id="IPR025204">
    <property type="entry name" value="CENP-L"/>
</dbReference>
<dbReference type="GO" id="GO:0000775">
    <property type="term" value="C:chromosome, centromeric region"/>
    <property type="evidence" value="ECO:0007669"/>
    <property type="project" value="UniProtKB-SubCell"/>
</dbReference>
<organism evidence="8 9">
    <name type="scientific">Dreissena polymorpha</name>
    <name type="common">Zebra mussel</name>
    <name type="synonym">Mytilus polymorpha</name>
    <dbReference type="NCBI Taxonomy" id="45954"/>
    <lineage>
        <taxon>Eukaryota</taxon>
        <taxon>Metazoa</taxon>
        <taxon>Spiralia</taxon>
        <taxon>Lophotrochozoa</taxon>
        <taxon>Mollusca</taxon>
        <taxon>Bivalvia</taxon>
        <taxon>Autobranchia</taxon>
        <taxon>Heteroconchia</taxon>
        <taxon>Euheterodonta</taxon>
        <taxon>Imparidentia</taxon>
        <taxon>Neoheterodontei</taxon>
        <taxon>Myida</taxon>
        <taxon>Dreissenoidea</taxon>
        <taxon>Dreissenidae</taxon>
        <taxon>Dreissena</taxon>
    </lineage>
</organism>
<sequence>METPSVVRTPLSAVSGRLGILRSSRIGTPYRTPNIRRFGPLGTSWRTPVSRHAYSGSLHASTRTSTPLHPRASLSMVTSRTEIEENNIKQLIGKQWHMFRLTPLFNFKSKKSDLSMYSKTLSSHIAAETKKGLFVDITEPGDATVNLFSGLDTGVDDPKAVLIEVKGKARNKTEEKVVCQAVLFSTDLEFKPLRPEELDNFTYYSSMLIHGPVAVSDTVQNWLEVQFDCRVIKQTFTAQQLGFMAAMFTGLEEEHKPVELVYKVPTEVEGLSEINYSTNATDCLRLWKQIRLPYEDRFTDEEAEMFISGLESHFYEIFNIKLSAMPLHHVSMAVISAGHDGKFKLTTKSIDNVLKVLRHLTDLALDNLKIA</sequence>
<evidence type="ECO:0000256" key="4">
    <source>
        <dbReference type="ARBA" id="ARBA00016380"/>
    </source>
</evidence>
<gene>
    <name evidence="8" type="ORF">DPMN_179852</name>
</gene>
<keyword evidence="5" id="KW-0158">Chromosome</keyword>